<evidence type="ECO:0000313" key="2">
    <source>
        <dbReference type="Proteomes" id="UP001442494"/>
    </source>
</evidence>
<evidence type="ECO:0000313" key="1">
    <source>
        <dbReference type="EMBL" id="MEP0863506.1"/>
    </source>
</evidence>
<organism evidence="1 2">
    <name type="scientific">Funiculus sociatus GB2-A5</name>
    <dbReference type="NCBI Taxonomy" id="2933946"/>
    <lineage>
        <taxon>Bacteria</taxon>
        <taxon>Bacillati</taxon>
        <taxon>Cyanobacteriota</taxon>
        <taxon>Cyanophyceae</taxon>
        <taxon>Coleofasciculales</taxon>
        <taxon>Coleofasciculaceae</taxon>
        <taxon>Funiculus</taxon>
    </lineage>
</organism>
<keyword evidence="2" id="KW-1185">Reference proteome</keyword>
<reference evidence="1 2" key="1">
    <citation type="submission" date="2022-04" db="EMBL/GenBank/DDBJ databases">
        <title>Positive selection, recombination, and allopatry shape intraspecific diversity of widespread and dominant cyanobacteria.</title>
        <authorList>
            <person name="Wei J."/>
            <person name="Shu W."/>
            <person name="Hu C."/>
        </authorList>
    </citation>
    <scope>NUCLEOTIDE SEQUENCE [LARGE SCALE GENOMIC DNA]</scope>
    <source>
        <strain evidence="1 2">GB2-A5</strain>
    </source>
</reference>
<accession>A0ABV0JJA4</accession>
<comment type="caution">
    <text evidence="1">The sequence shown here is derived from an EMBL/GenBank/DDBJ whole genome shotgun (WGS) entry which is preliminary data.</text>
</comment>
<dbReference type="RefSeq" id="WP_190422075.1">
    <property type="nucleotide sequence ID" value="NZ_JAMPKK010000004.1"/>
</dbReference>
<dbReference type="EMBL" id="JAMPKK010000004">
    <property type="protein sequence ID" value="MEP0863506.1"/>
    <property type="molecule type" value="Genomic_DNA"/>
</dbReference>
<dbReference type="InterPro" id="IPR006616">
    <property type="entry name" value="DM9_repeat"/>
</dbReference>
<protein>
    <submittedName>
        <fullName evidence="1">DUF3421 domain-containing protein</fullName>
    </submittedName>
</protein>
<dbReference type="Pfam" id="PF11901">
    <property type="entry name" value="DM9"/>
    <property type="match status" value="1"/>
</dbReference>
<proteinExistence type="predicted"/>
<dbReference type="PANTHER" id="PTHR31649">
    <property type="entry name" value="AGAP009604-PA"/>
    <property type="match status" value="1"/>
</dbReference>
<gene>
    <name evidence="1" type="ORF">NDI37_03375</name>
</gene>
<name>A0ABV0JJA4_9CYAN</name>
<sequence>MTTKSIRVAALSVLPITLILTSNSTILAQNLSQLQISFAWVAASNGQVPPGAVVGGKENGSSLYICRTEYKNGVHPGKVVSNNCNFGWGGQEILQPNYEVLTAPRSVKINWIAASNGQVPAGFIVAGYEGGQSLILCRAAYKGGVHPGKVVANNCNFGWGGKEILSPNYQVAVLRDR</sequence>
<dbReference type="Proteomes" id="UP001442494">
    <property type="component" value="Unassembled WGS sequence"/>
</dbReference>
<dbReference type="PANTHER" id="PTHR31649:SF1">
    <property type="entry name" value="FARNESOIC ACID O-METHYL TRANSFERASE DOMAIN-CONTAINING PROTEIN"/>
    <property type="match status" value="1"/>
</dbReference>
<dbReference type="SMART" id="SM00696">
    <property type="entry name" value="DM9"/>
    <property type="match status" value="2"/>
</dbReference>